<dbReference type="PANTHER" id="PTHR19871:SF14">
    <property type="entry name" value="DUF4062 DOMAIN-CONTAINING PROTEIN"/>
    <property type="match status" value="1"/>
</dbReference>
<keyword evidence="1" id="KW-1185">Reference proteome</keyword>
<evidence type="ECO:0000313" key="1">
    <source>
        <dbReference type="Proteomes" id="UP000095280"/>
    </source>
</evidence>
<evidence type="ECO:0000313" key="2">
    <source>
        <dbReference type="WBParaSite" id="maker-uti_cns_0009004-snap-gene-0.3-mRNA-1"/>
    </source>
</evidence>
<sequence length="136" mass="15176">EQGSEGVPTLRWYHRQFLEAAVDRFCSDADTVEQMHQLMAEFFTGVWAAKPKPFVDLSAKGSGQEGSALRYVPDQPTRFEGGEFNRRKLVELPHHLLLAGDIDSLKSHCLANFEFLHSLAKAKGVDACIEAFRAAL</sequence>
<dbReference type="Proteomes" id="UP000095280">
    <property type="component" value="Unplaced"/>
</dbReference>
<evidence type="ECO:0000313" key="3">
    <source>
        <dbReference type="WBParaSite" id="maker-uti_cns_0009091-snap-gene-0.3-mRNA-1"/>
    </source>
</evidence>
<dbReference type="InterPro" id="IPR052752">
    <property type="entry name" value="NACHT-WD_repeat"/>
</dbReference>
<name>A0A1I8I0W1_9PLAT</name>
<protein>
    <submittedName>
        <fullName evidence="2 3">Peptidase_M3 domain-containing protein</fullName>
    </submittedName>
</protein>
<dbReference type="PANTHER" id="PTHR19871">
    <property type="entry name" value="BETA TRANSDUCIN-RELATED PROTEIN"/>
    <property type="match status" value="1"/>
</dbReference>
<dbReference type="WBParaSite" id="maker-uti_cns_0009091-snap-gene-0.3-mRNA-1">
    <property type="protein sequence ID" value="maker-uti_cns_0009091-snap-gene-0.3-mRNA-1"/>
    <property type="gene ID" value="maker-uti_cns_0009091-snap-gene-0.3"/>
</dbReference>
<dbReference type="AlphaFoldDB" id="A0A1I8I0W1"/>
<proteinExistence type="predicted"/>
<organism evidence="1 2">
    <name type="scientific">Macrostomum lignano</name>
    <dbReference type="NCBI Taxonomy" id="282301"/>
    <lineage>
        <taxon>Eukaryota</taxon>
        <taxon>Metazoa</taxon>
        <taxon>Spiralia</taxon>
        <taxon>Lophotrochozoa</taxon>
        <taxon>Platyhelminthes</taxon>
        <taxon>Rhabditophora</taxon>
        <taxon>Macrostomorpha</taxon>
        <taxon>Macrostomida</taxon>
        <taxon>Macrostomidae</taxon>
        <taxon>Macrostomum</taxon>
    </lineage>
</organism>
<reference evidence="2 3" key="1">
    <citation type="submission" date="2016-11" db="UniProtKB">
        <authorList>
            <consortium name="WormBaseParasite"/>
        </authorList>
    </citation>
    <scope>IDENTIFICATION</scope>
</reference>
<dbReference type="WBParaSite" id="maker-uti_cns_0009004-snap-gene-0.3-mRNA-1">
    <property type="protein sequence ID" value="maker-uti_cns_0009004-snap-gene-0.3-mRNA-1"/>
    <property type="gene ID" value="maker-uti_cns_0009004-snap-gene-0.3"/>
</dbReference>
<accession>A0A1I8I0W1</accession>